<gene>
    <name evidence="2" type="ORF">SODALDRAFT_392107</name>
</gene>
<dbReference type="AlphaFoldDB" id="A0A3N2Q7W7"/>
<dbReference type="InterPro" id="IPR001810">
    <property type="entry name" value="F-box_dom"/>
</dbReference>
<dbReference type="Proteomes" id="UP000272025">
    <property type="component" value="Unassembled WGS sequence"/>
</dbReference>
<accession>A0A3N2Q7W7</accession>
<dbReference type="OrthoDB" id="3766406at2759"/>
<proteinExistence type="predicted"/>
<protein>
    <recommendedName>
        <fullName evidence="1">F-box domain-containing protein</fullName>
    </recommendedName>
</protein>
<dbReference type="RefSeq" id="XP_028470564.1">
    <property type="nucleotide sequence ID" value="XM_028615252.1"/>
</dbReference>
<organism evidence="2 3">
    <name type="scientific">Sodiomyces alkalinus (strain CBS 110278 / VKM F-3762 / F11)</name>
    <name type="common">Alkaliphilic filamentous fungus</name>
    <dbReference type="NCBI Taxonomy" id="1314773"/>
    <lineage>
        <taxon>Eukaryota</taxon>
        <taxon>Fungi</taxon>
        <taxon>Dikarya</taxon>
        <taxon>Ascomycota</taxon>
        <taxon>Pezizomycotina</taxon>
        <taxon>Sordariomycetes</taxon>
        <taxon>Hypocreomycetidae</taxon>
        <taxon>Glomerellales</taxon>
        <taxon>Plectosphaerellaceae</taxon>
        <taxon>Sodiomyces</taxon>
    </lineage>
</organism>
<evidence type="ECO:0000259" key="1">
    <source>
        <dbReference type="Pfam" id="PF00646"/>
    </source>
</evidence>
<keyword evidence="3" id="KW-1185">Reference proteome</keyword>
<dbReference type="GeneID" id="39583729"/>
<reference evidence="2 3" key="1">
    <citation type="journal article" date="2018" name="Mol. Ecol.">
        <title>The obligate alkalophilic soda-lake fungus Sodiomyces alkalinus has shifted to a protein diet.</title>
        <authorList>
            <person name="Grum-Grzhimaylo A.A."/>
            <person name="Falkoski D.L."/>
            <person name="van den Heuvel J."/>
            <person name="Valero-Jimenez C.A."/>
            <person name="Min B."/>
            <person name="Choi I.G."/>
            <person name="Lipzen A."/>
            <person name="Daum C.G."/>
            <person name="Aanen D.K."/>
            <person name="Tsang A."/>
            <person name="Henrissat B."/>
            <person name="Bilanenko E.N."/>
            <person name="de Vries R.P."/>
            <person name="van Kan J.A.L."/>
            <person name="Grigoriev I.V."/>
            <person name="Debets A.J.M."/>
        </authorList>
    </citation>
    <scope>NUCLEOTIDE SEQUENCE [LARGE SCALE GENOMIC DNA]</scope>
    <source>
        <strain evidence="2 3">F11</strain>
    </source>
</reference>
<dbReference type="Pfam" id="PF00646">
    <property type="entry name" value="F-box"/>
    <property type="match status" value="1"/>
</dbReference>
<evidence type="ECO:0000313" key="3">
    <source>
        <dbReference type="Proteomes" id="UP000272025"/>
    </source>
</evidence>
<feature type="domain" description="F-box" evidence="1">
    <location>
        <begin position="43"/>
        <end position="73"/>
    </location>
</feature>
<name>A0A3N2Q7W7_SODAK</name>
<dbReference type="STRING" id="1314773.A0A3N2Q7W7"/>
<sequence length="430" mass="49825">MAPNKMRLFSKTPTLLNLWHRLRGRQRLLQPDTDPVCNILEQPIDIIILIIETMPMPDRLMLAQTCRALRTIVFEIPACLSNQRHVAGGSLQNLMTADEQLDYLFILTRDRIDSWVCDRCVAVHPVDLDSAEIGTKFTRWQTACPKALKGDAYILFDDAWENYLRLEVRHDHVQTALKCIRHWDIIDRDRREFLRVPDPVTNDCWVHPKVVNDPAFPAGSRRLKFVMKATGTCYHESGRDINLSTIPYLRACVHCLYEPVVCLLNLDSTMSGYQPLCEMAMDAWIRNDGTPTFGACSMCATDFAIHFTRRFPRKAVLQIWQDLGGEGSMTDRAWRARQEIPYRIKNQPSKRPSVRHHHEPGSVMRLYEEGQALVYTWNHPEEHTFDLLRLASQRRFHVADPLDERILSEEQHIYKMSIAGNVEGWSIHDI</sequence>
<dbReference type="EMBL" id="ML119051">
    <property type="protein sequence ID" value="ROT42758.1"/>
    <property type="molecule type" value="Genomic_DNA"/>
</dbReference>
<evidence type="ECO:0000313" key="2">
    <source>
        <dbReference type="EMBL" id="ROT42758.1"/>
    </source>
</evidence>